<accession>A0ACC0GU59</accession>
<gene>
    <name evidence="1" type="ORF">LOK49_LG08G01002</name>
</gene>
<keyword evidence="2" id="KW-1185">Reference proteome</keyword>
<dbReference type="EMBL" id="CM045766">
    <property type="protein sequence ID" value="KAI8004720.1"/>
    <property type="molecule type" value="Genomic_DNA"/>
</dbReference>
<name>A0ACC0GU59_9ERIC</name>
<organism evidence="1 2">
    <name type="scientific">Camellia lanceoleosa</name>
    <dbReference type="NCBI Taxonomy" id="1840588"/>
    <lineage>
        <taxon>Eukaryota</taxon>
        <taxon>Viridiplantae</taxon>
        <taxon>Streptophyta</taxon>
        <taxon>Embryophyta</taxon>
        <taxon>Tracheophyta</taxon>
        <taxon>Spermatophyta</taxon>
        <taxon>Magnoliopsida</taxon>
        <taxon>eudicotyledons</taxon>
        <taxon>Gunneridae</taxon>
        <taxon>Pentapetalae</taxon>
        <taxon>asterids</taxon>
        <taxon>Ericales</taxon>
        <taxon>Theaceae</taxon>
        <taxon>Camellia</taxon>
    </lineage>
</organism>
<sequence length="238" mass="26340">MANAIEREITTLQLKEKKLVTEIKRTAKTGNEATTKISACQLINLRQQITKLQACLQQMSPAKQTEEETEELTNQVLDEIGVDVASLLSVSPKGRIVGKTIEDANRMKRKIKTFKAPCIMDEALRVRASPSLPCTIDGASSPYVSRMKRKRKTFKAPCIMDEALRVRANPSLPCTIDGASSPYVSRMKRKRKTFKVPRTIDEAIRVRASPSLPRTMDGASSSSVLSPYTVSTALTQRG</sequence>
<reference evidence="1 2" key="1">
    <citation type="journal article" date="2022" name="Plant J.">
        <title>Chromosome-level genome of Camellia lanceoleosa provides a valuable resource for understanding genome evolution and self-incompatibility.</title>
        <authorList>
            <person name="Gong W."/>
            <person name="Xiao S."/>
            <person name="Wang L."/>
            <person name="Liao Z."/>
            <person name="Chang Y."/>
            <person name="Mo W."/>
            <person name="Hu G."/>
            <person name="Li W."/>
            <person name="Zhao G."/>
            <person name="Zhu H."/>
            <person name="Hu X."/>
            <person name="Ji K."/>
            <person name="Xiang X."/>
            <person name="Song Q."/>
            <person name="Yuan D."/>
            <person name="Jin S."/>
            <person name="Zhang L."/>
        </authorList>
    </citation>
    <scope>NUCLEOTIDE SEQUENCE [LARGE SCALE GENOMIC DNA]</scope>
    <source>
        <strain evidence="1">SQ_2022a</strain>
    </source>
</reference>
<protein>
    <submittedName>
        <fullName evidence="1">Uncharacterized protein</fullName>
    </submittedName>
</protein>
<proteinExistence type="predicted"/>
<evidence type="ECO:0000313" key="2">
    <source>
        <dbReference type="Proteomes" id="UP001060215"/>
    </source>
</evidence>
<comment type="caution">
    <text evidence="1">The sequence shown here is derived from an EMBL/GenBank/DDBJ whole genome shotgun (WGS) entry which is preliminary data.</text>
</comment>
<dbReference type="Proteomes" id="UP001060215">
    <property type="component" value="Chromosome 9"/>
</dbReference>
<evidence type="ECO:0000313" key="1">
    <source>
        <dbReference type="EMBL" id="KAI8004720.1"/>
    </source>
</evidence>